<evidence type="ECO:0000313" key="2">
    <source>
        <dbReference type="EMBL" id="SER78820.1"/>
    </source>
</evidence>
<dbReference type="AlphaFoldDB" id="A0A1H9S1A9"/>
<organism evidence="2 3">
    <name type="scientific">Vreelandella subterranea</name>
    <dbReference type="NCBI Taxonomy" id="416874"/>
    <lineage>
        <taxon>Bacteria</taxon>
        <taxon>Pseudomonadati</taxon>
        <taxon>Pseudomonadota</taxon>
        <taxon>Gammaproteobacteria</taxon>
        <taxon>Oceanospirillales</taxon>
        <taxon>Halomonadaceae</taxon>
        <taxon>Vreelandella</taxon>
    </lineage>
</organism>
<dbReference type="Pfam" id="PF10618">
    <property type="entry name" value="Tail_tube"/>
    <property type="match status" value="1"/>
</dbReference>
<accession>A0A1H9S1A9</accession>
<dbReference type="RefSeq" id="WP_092826017.1">
    <property type="nucleotide sequence ID" value="NZ_FOGS01000003.1"/>
</dbReference>
<reference evidence="3" key="1">
    <citation type="submission" date="2016-10" db="EMBL/GenBank/DDBJ databases">
        <authorList>
            <person name="Varghese N."/>
            <person name="Submissions S."/>
        </authorList>
    </citation>
    <scope>NUCLEOTIDE SEQUENCE [LARGE SCALE GENOMIC DNA]</scope>
    <source>
        <strain evidence="3">CGMCC 1.6495</strain>
    </source>
</reference>
<dbReference type="Proteomes" id="UP000198505">
    <property type="component" value="Unassembled WGS sequence"/>
</dbReference>
<proteinExistence type="predicted"/>
<sequence length="116" mass="12361">MTQLTGKATVKVDGSELLTDVDSTLNLGGFSREFINGPRGPQGYRETPEAPSLTSTVRHTDNTNLISLSRITGATVIFTTDTGDAYVLRRAAVTDTVELSGGNIRLNFGGMGVERL</sequence>
<gene>
    <name evidence="2" type="ORF">SAMN04487958_1039</name>
</gene>
<keyword evidence="3" id="KW-1185">Reference proteome</keyword>
<dbReference type="EMBL" id="FOGS01000003">
    <property type="protein sequence ID" value="SER78820.1"/>
    <property type="molecule type" value="Genomic_DNA"/>
</dbReference>
<feature type="region of interest" description="Disordered" evidence="1">
    <location>
        <begin position="36"/>
        <end position="56"/>
    </location>
</feature>
<evidence type="ECO:0000313" key="3">
    <source>
        <dbReference type="Proteomes" id="UP000198505"/>
    </source>
</evidence>
<evidence type="ECO:0000256" key="1">
    <source>
        <dbReference type="SAM" id="MobiDB-lite"/>
    </source>
</evidence>
<dbReference type="InterPro" id="IPR019596">
    <property type="entry name" value="Phage_Mu_GpM_tail_tub"/>
</dbReference>
<protein>
    <submittedName>
        <fullName evidence="2">Phage tail tube protein</fullName>
    </submittedName>
</protein>
<dbReference type="STRING" id="416874.SAMN04487958_1039"/>
<name>A0A1H9S1A9_9GAMM</name>